<accession>W6K3B9</accession>
<proteinExistence type="predicted"/>
<dbReference type="STRING" id="1193182.BN11_2290001"/>
<evidence type="ECO:0008006" key="4">
    <source>
        <dbReference type="Google" id="ProtNLM"/>
    </source>
</evidence>
<feature type="transmembrane region" description="Helical" evidence="1">
    <location>
        <begin position="76"/>
        <end position="96"/>
    </location>
</feature>
<organism evidence="2 3">
    <name type="scientific">Nostocoides australiense Ben110</name>
    <dbReference type="NCBI Taxonomy" id="1193182"/>
    <lineage>
        <taxon>Bacteria</taxon>
        <taxon>Bacillati</taxon>
        <taxon>Actinomycetota</taxon>
        <taxon>Actinomycetes</taxon>
        <taxon>Micrococcales</taxon>
        <taxon>Intrasporangiaceae</taxon>
        <taxon>Nostocoides</taxon>
    </lineage>
</organism>
<name>W6K3B9_9MICO</name>
<gene>
    <name evidence="2" type="ORF">BN11_2290001</name>
</gene>
<evidence type="ECO:0000313" key="3">
    <source>
        <dbReference type="Proteomes" id="UP000035763"/>
    </source>
</evidence>
<protein>
    <recommendedName>
        <fullName evidence="4">Integral membrane protein</fullName>
    </recommendedName>
</protein>
<evidence type="ECO:0000313" key="2">
    <source>
        <dbReference type="EMBL" id="CCH73019.1"/>
    </source>
</evidence>
<keyword evidence="1" id="KW-0812">Transmembrane</keyword>
<dbReference type="EMBL" id="CAJA01000145">
    <property type="protein sequence ID" value="CCH73019.1"/>
    <property type="molecule type" value="Genomic_DNA"/>
</dbReference>
<dbReference type="Proteomes" id="UP000035763">
    <property type="component" value="Unassembled WGS sequence"/>
</dbReference>
<keyword evidence="1" id="KW-1133">Transmembrane helix</keyword>
<feature type="transmembrane region" description="Helical" evidence="1">
    <location>
        <begin position="102"/>
        <end position="120"/>
    </location>
</feature>
<dbReference type="AlphaFoldDB" id="W6K3B9"/>
<keyword evidence="1" id="KW-0472">Membrane</keyword>
<reference evidence="2" key="1">
    <citation type="submission" date="2012-05" db="EMBL/GenBank/DDBJ databases">
        <authorList>
            <person name="McIlroy S."/>
        </authorList>
    </citation>
    <scope>NUCLEOTIDE SEQUENCE</scope>
    <source>
        <strain evidence="2">Ben110</strain>
    </source>
</reference>
<evidence type="ECO:0000256" key="1">
    <source>
        <dbReference type="SAM" id="Phobius"/>
    </source>
</evidence>
<reference evidence="2" key="2">
    <citation type="journal article" date="2013" name="ISME J.">
        <title>A metabolic model for members of the genus Tetrasphaera involved in enhanced biological phosphorus removal.</title>
        <authorList>
            <person name="Kristiansen R."/>
            <person name="Nguyen H.T.T."/>
            <person name="Saunders A.M."/>
            <person name="Nielsen J.L."/>
            <person name="Wimmer R."/>
            <person name="Le V.Q."/>
            <person name="McIlroy S.J."/>
            <person name="Petrovski S."/>
            <person name="Seviour R.J."/>
            <person name="Calteau A."/>
            <person name="Nielsen K.L."/>
            <person name="Nielsen P.H."/>
        </authorList>
    </citation>
    <scope>NUCLEOTIDE SEQUENCE [LARGE SCALE GENOMIC DNA]</scope>
    <source>
        <strain evidence="2">Ben110</strain>
    </source>
</reference>
<keyword evidence="3" id="KW-1185">Reference proteome</keyword>
<comment type="caution">
    <text evidence="2">The sequence shown here is derived from an EMBL/GenBank/DDBJ whole genome shotgun (WGS) entry which is preliminary data.</text>
</comment>
<feature type="transmembrane region" description="Helical" evidence="1">
    <location>
        <begin position="42"/>
        <end position="64"/>
    </location>
</feature>
<sequence>MPLHLWAGARAYDQLGRSRRSISLATPWRKIYEWFGGQLPDATWRSLLFVLAGLTCLALAWLAWRVLCTQACEVDTPVMLALALSIGYAAGAPYVLPWYDQLVWALLPVVAAAGLLERVWIVRSLILALAYVPGRVVGMTPGVEEVTLMWRRDMAPLAAVLVWIALVVASRSACRPASVTPRRPARSPRQPPAPRR</sequence>